<evidence type="ECO:0000259" key="4">
    <source>
        <dbReference type="Pfam" id="PF13863"/>
    </source>
</evidence>
<evidence type="ECO:0000256" key="3">
    <source>
        <dbReference type="SAM" id="MobiDB-lite"/>
    </source>
</evidence>
<dbReference type="OMA" id="SSENWIL"/>
<evidence type="ECO:0000313" key="6">
    <source>
        <dbReference type="Proteomes" id="UP000694388"/>
    </source>
</evidence>
<evidence type="ECO:0000256" key="2">
    <source>
        <dbReference type="SAM" id="Coils"/>
    </source>
</evidence>
<organism evidence="5 6">
    <name type="scientific">Eptatretus burgeri</name>
    <name type="common">Inshore hagfish</name>
    <dbReference type="NCBI Taxonomy" id="7764"/>
    <lineage>
        <taxon>Eukaryota</taxon>
        <taxon>Metazoa</taxon>
        <taxon>Chordata</taxon>
        <taxon>Craniata</taxon>
        <taxon>Vertebrata</taxon>
        <taxon>Cyclostomata</taxon>
        <taxon>Myxini</taxon>
        <taxon>Myxiniformes</taxon>
        <taxon>Myxinidae</taxon>
        <taxon>Eptatretinae</taxon>
        <taxon>Eptatretus</taxon>
    </lineage>
</organism>
<dbReference type="Ensembl" id="ENSEBUT00000021881.1">
    <property type="protein sequence ID" value="ENSEBUP00000021304.1"/>
    <property type="gene ID" value="ENSEBUG00000013171.1"/>
</dbReference>
<name>A0A8C4QVQ6_EPTBU</name>
<feature type="coiled-coil region" evidence="2">
    <location>
        <begin position="392"/>
        <end position="419"/>
    </location>
</feature>
<dbReference type="GeneTree" id="ENSGT00940000153110"/>
<dbReference type="InterPro" id="IPR051147">
    <property type="entry name" value="CFAP_domain-containing"/>
</dbReference>
<dbReference type="PANTHER" id="PTHR21683:SF3">
    <property type="entry name" value="CILIA AND FLAGELLA ASSOCIATED PROTEIN 100"/>
    <property type="match status" value="1"/>
</dbReference>
<evidence type="ECO:0000256" key="1">
    <source>
        <dbReference type="ARBA" id="ARBA00023054"/>
    </source>
</evidence>
<reference evidence="5" key="1">
    <citation type="submission" date="2025-05" db="UniProtKB">
        <authorList>
            <consortium name="Ensembl"/>
        </authorList>
    </citation>
    <scope>IDENTIFICATION</scope>
</reference>
<dbReference type="Ensembl" id="ENSEBUT00000021938.1">
    <property type="protein sequence ID" value="ENSEBUP00000021362.1"/>
    <property type="gene ID" value="ENSEBUG00000013171.1"/>
</dbReference>
<feature type="region of interest" description="Disordered" evidence="3">
    <location>
        <begin position="480"/>
        <end position="503"/>
    </location>
</feature>
<sequence>MSKCENPFHRPSDENLLAIRDQERSRNEQERRRQKKLHVHEKTTVARSLYARTAASKHQLLAGTFEEQSDSHEKYDVIGRKRDPDFTLSPTHGQHVEKETLSGFVNRKREMFLMQYSLSVKQEEMHKLAALALSEEQRLAQAEKCLEKEALQFDEFLKDNRHVSVEAVKMVEMETKRKLDTILEIKRESQHLAFLKSEIAKSEEELKQYMEYKAFLLRLPLTRVQATKTTSSTGSKVMEGTASSISGTDVNTGIKIENQHILPSSDSDESDEALDLRCSKPEEILHLLKELEEKNISLILDSQVVDEVLDEVWRNVANTQQNMNRETGLLHDQLASLKENIAQETEKAAALQLKTQMLTEGPSYAENQVLLENLSKKVTHVYRTCLSFDDTSTDALQMLTRIEKRLEELLQQLETLPADCVARALREKSKERCIRIREEKVMQGKKEQERRLHRAMERSQAEHKVQVGRKLMFRSILPPTKQTRHKSHKQEDREAEEMEYFFS</sequence>
<protein>
    <recommendedName>
        <fullName evidence="4">DUF4200 domain-containing protein</fullName>
    </recommendedName>
</protein>
<dbReference type="GO" id="GO:0005856">
    <property type="term" value="C:cytoskeleton"/>
    <property type="evidence" value="ECO:0007669"/>
    <property type="project" value="UniProtKB-ARBA"/>
</dbReference>
<dbReference type="AlphaFoldDB" id="A0A8C4QVQ6"/>
<dbReference type="Proteomes" id="UP000694388">
    <property type="component" value="Unplaced"/>
</dbReference>
<evidence type="ECO:0000313" key="5">
    <source>
        <dbReference type="Ensembl" id="ENSEBUP00000021304.1"/>
    </source>
</evidence>
<dbReference type="PANTHER" id="PTHR21683">
    <property type="entry name" value="COILED-COIL DOMAIN-CONTAINING PROTEIN 42 LIKE-2-LIKE-RELATED"/>
    <property type="match status" value="1"/>
</dbReference>
<keyword evidence="1 2" id="KW-0175">Coiled coil</keyword>
<proteinExistence type="predicted"/>
<feature type="coiled-coil region" evidence="2">
    <location>
        <begin position="185"/>
        <end position="212"/>
    </location>
</feature>
<keyword evidence="6" id="KW-1185">Reference proteome</keyword>
<feature type="domain" description="DUF4200" evidence="4">
    <location>
        <begin position="104"/>
        <end position="218"/>
    </location>
</feature>
<dbReference type="InterPro" id="IPR025252">
    <property type="entry name" value="DUF4200"/>
</dbReference>
<feature type="compositionally biased region" description="Acidic residues" evidence="3">
    <location>
        <begin position="493"/>
        <end position="503"/>
    </location>
</feature>
<dbReference type="Pfam" id="PF13863">
    <property type="entry name" value="DUF4200"/>
    <property type="match status" value="1"/>
</dbReference>
<accession>A0A8C4QVQ6</accession>